<feature type="chain" id="PRO_5035246592" description="mannan endo-1,4-beta-mannosidase" evidence="8">
    <location>
        <begin position="26"/>
        <end position="421"/>
    </location>
</feature>
<organism evidence="10 11">
    <name type="scientific">Castanea mollissima</name>
    <name type="common">Chinese chestnut</name>
    <dbReference type="NCBI Taxonomy" id="60419"/>
    <lineage>
        <taxon>Eukaryota</taxon>
        <taxon>Viridiplantae</taxon>
        <taxon>Streptophyta</taxon>
        <taxon>Embryophyta</taxon>
        <taxon>Tracheophyta</taxon>
        <taxon>Spermatophyta</taxon>
        <taxon>Magnoliopsida</taxon>
        <taxon>eudicotyledons</taxon>
        <taxon>Gunneridae</taxon>
        <taxon>Pentapetalae</taxon>
        <taxon>rosids</taxon>
        <taxon>fabids</taxon>
        <taxon>Fagales</taxon>
        <taxon>Fagaceae</taxon>
        <taxon>Castanea</taxon>
    </lineage>
</organism>
<keyword evidence="8" id="KW-0732">Signal</keyword>
<evidence type="ECO:0000256" key="2">
    <source>
        <dbReference type="ARBA" id="ARBA00004613"/>
    </source>
</evidence>
<gene>
    <name evidence="10" type="ORF">CMV_006599</name>
</gene>
<evidence type="ECO:0000259" key="9">
    <source>
        <dbReference type="Pfam" id="PF26410"/>
    </source>
</evidence>
<dbReference type="InterPro" id="IPR017853">
    <property type="entry name" value="GH"/>
</dbReference>
<keyword evidence="7" id="KW-0326">Glycosidase</keyword>
<dbReference type="Gene3D" id="3.20.20.80">
    <property type="entry name" value="Glycosidases"/>
    <property type="match status" value="1"/>
</dbReference>
<keyword evidence="5" id="KW-0964">Secreted</keyword>
<evidence type="ECO:0000256" key="1">
    <source>
        <dbReference type="ARBA" id="ARBA00001678"/>
    </source>
</evidence>
<evidence type="ECO:0000256" key="8">
    <source>
        <dbReference type="SAM" id="SignalP"/>
    </source>
</evidence>
<evidence type="ECO:0000313" key="11">
    <source>
        <dbReference type="Proteomes" id="UP000737018"/>
    </source>
</evidence>
<proteinExistence type="inferred from homology"/>
<dbReference type="GO" id="GO:0005576">
    <property type="term" value="C:extracellular region"/>
    <property type="evidence" value="ECO:0007669"/>
    <property type="project" value="UniProtKB-SubCell"/>
</dbReference>
<evidence type="ECO:0000256" key="3">
    <source>
        <dbReference type="ARBA" id="ARBA00005641"/>
    </source>
</evidence>
<accession>A0A8J4RVC7</accession>
<dbReference type="AlphaFoldDB" id="A0A8J4RVC7"/>
<evidence type="ECO:0000256" key="6">
    <source>
        <dbReference type="ARBA" id="ARBA00022801"/>
    </source>
</evidence>
<name>A0A8J4RVC7_9ROSI</name>
<evidence type="ECO:0000313" key="10">
    <source>
        <dbReference type="EMBL" id="KAF3969623.1"/>
    </source>
</evidence>
<dbReference type="InterPro" id="IPR045053">
    <property type="entry name" value="MAN-like"/>
</dbReference>
<comment type="caution">
    <text evidence="10">The sequence shown here is derived from an EMBL/GenBank/DDBJ whole genome shotgun (WGS) entry which is preliminary data.</text>
</comment>
<dbReference type="SUPFAM" id="SSF51445">
    <property type="entry name" value="(Trans)glycosidases"/>
    <property type="match status" value="1"/>
</dbReference>
<evidence type="ECO:0000256" key="7">
    <source>
        <dbReference type="ARBA" id="ARBA00023295"/>
    </source>
</evidence>
<evidence type="ECO:0000256" key="5">
    <source>
        <dbReference type="ARBA" id="ARBA00022525"/>
    </source>
</evidence>
<comment type="similarity">
    <text evidence="3">Belongs to the glycosyl hydrolase 5 (cellulase A) family.</text>
</comment>
<evidence type="ECO:0000256" key="4">
    <source>
        <dbReference type="ARBA" id="ARBA00012706"/>
    </source>
</evidence>
<dbReference type="EMBL" id="JRKL02000627">
    <property type="protein sequence ID" value="KAF3969623.1"/>
    <property type="molecule type" value="Genomic_DNA"/>
</dbReference>
<reference evidence="10" key="1">
    <citation type="submission" date="2020-03" db="EMBL/GenBank/DDBJ databases">
        <title>Castanea mollissima Vanexum genome sequencing.</title>
        <authorList>
            <person name="Staton M."/>
        </authorList>
    </citation>
    <scope>NUCLEOTIDE SEQUENCE</scope>
    <source>
        <tissue evidence="10">Leaf</tissue>
    </source>
</reference>
<dbReference type="Proteomes" id="UP000737018">
    <property type="component" value="Unassembled WGS sequence"/>
</dbReference>
<dbReference type="EC" id="3.2.1.78" evidence="4"/>
<protein>
    <recommendedName>
        <fullName evidence="4">mannan endo-1,4-beta-mannosidase</fullName>
        <ecNumber evidence="4">3.2.1.78</ecNumber>
    </recommendedName>
</protein>
<dbReference type="Pfam" id="PF26410">
    <property type="entry name" value="GH5_mannosidase"/>
    <property type="match status" value="1"/>
</dbReference>
<dbReference type="InterPro" id="IPR001547">
    <property type="entry name" value="Glyco_hydro_5"/>
</dbReference>
<keyword evidence="6" id="KW-0378">Hydrolase</keyword>
<dbReference type="PANTHER" id="PTHR31451">
    <property type="match status" value="1"/>
</dbReference>
<feature type="domain" description="Glycoside hydrolase family 5" evidence="9">
    <location>
        <begin position="29"/>
        <end position="356"/>
    </location>
</feature>
<sequence>MKHLRVAFFVLLLIQNYEIFLHVEAEDGFVTTKGVQLILNGSPYYAHGFNAYWMMYVASDSSQRDKVSSAFQDATKIGLRIARTWAFSDGGYRPLQYSPGSYNEQMFQGLDFVISEAKKYGIKVVLSLVNNYENFGGKKQYVDWAKSQGQSVTSEDDFFTNSVVKGYYKNHIKTVLTRLNSLTGIAYKDDPTIMAWELMNEPRCPSDKSGKTIQAWITEMASYLKSIDGNHLLEIGLEGFYGASKQASNPNFQVGTDFITNNQIPGIDFATVHAYPDQWLPGSSDENQLSFLNSWLNDHIQDAQNILHKPVLFAEFGKSLKLSSNTQRDRLFNTVYSTIYSSASGGGAAVGGLFWQLLAAGLDNFRDGYEVILSENPSTASVIAQESQKLGRIRKMYARLRNIEKWKRAREIKSKGNNNGN</sequence>
<keyword evidence="11" id="KW-1185">Reference proteome</keyword>
<dbReference type="PANTHER" id="PTHR31451:SF60">
    <property type="entry name" value="MANNAN ENDO-1,4-BETA-MANNOSIDASE 1"/>
    <property type="match status" value="1"/>
</dbReference>
<comment type="catalytic activity">
    <reaction evidence="1">
        <text>Random hydrolysis of (1-&gt;4)-beta-D-mannosidic linkages in mannans, galactomannans and glucomannans.</text>
        <dbReference type="EC" id="3.2.1.78"/>
    </reaction>
</comment>
<dbReference type="OrthoDB" id="406631at2759"/>
<dbReference type="GO" id="GO:0000272">
    <property type="term" value="P:polysaccharide catabolic process"/>
    <property type="evidence" value="ECO:0007669"/>
    <property type="project" value="InterPro"/>
</dbReference>
<dbReference type="GO" id="GO:0016985">
    <property type="term" value="F:mannan endo-1,4-beta-mannosidase activity"/>
    <property type="evidence" value="ECO:0007669"/>
    <property type="project" value="UniProtKB-EC"/>
</dbReference>
<feature type="signal peptide" evidence="8">
    <location>
        <begin position="1"/>
        <end position="25"/>
    </location>
</feature>
<comment type="subcellular location">
    <subcellularLocation>
        <location evidence="2">Secreted</location>
    </subcellularLocation>
</comment>
<dbReference type="FunFam" id="3.20.20.80:FF:000012">
    <property type="entry name" value="Mannan endo-1,4-beta-mannosidase 6"/>
    <property type="match status" value="1"/>
</dbReference>